<dbReference type="Pfam" id="PF24481">
    <property type="entry name" value="CT398_CC"/>
    <property type="match status" value="1"/>
</dbReference>
<evidence type="ECO:0000256" key="1">
    <source>
        <dbReference type="SAM" id="Coils"/>
    </source>
</evidence>
<keyword evidence="1" id="KW-0175">Coiled coil</keyword>
<dbReference type="InterPro" id="IPR056003">
    <property type="entry name" value="CT398_CC_hairpin"/>
</dbReference>
<keyword evidence="4" id="KW-1185">Reference proteome</keyword>
<dbReference type="AlphaFoldDB" id="A0A5C5WE43"/>
<protein>
    <submittedName>
        <fullName evidence="3">Chromosome partition protein Smc</fullName>
    </submittedName>
</protein>
<evidence type="ECO:0000313" key="3">
    <source>
        <dbReference type="EMBL" id="TWT48737.1"/>
    </source>
</evidence>
<dbReference type="RefSeq" id="WP_146571025.1">
    <property type="nucleotide sequence ID" value="NZ_SJPH01000001.1"/>
</dbReference>
<dbReference type="PANTHER" id="PTHR39082">
    <property type="entry name" value="PHOSPHOLIPASE C-BETA-2-RELATED"/>
    <property type="match status" value="1"/>
</dbReference>
<dbReference type="PANTHER" id="PTHR39082:SF1">
    <property type="entry name" value="SCAVENGER RECEPTOR CLASS A MEMBER 3"/>
    <property type="match status" value="1"/>
</dbReference>
<accession>A0A5C5WE43</accession>
<feature type="domain" description="CT398-like coiled coil hairpin" evidence="2">
    <location>
        <begin position="17"/>
        <end position="187"/>
    </location>
</feature>
<name>A0A5C5WE43_9BACT</name>
<reference evidence="3 4" key="1">
    <citation type="submission" date="2019-02" db="EMBL/GenBank/DDBJ databases">
        <title>Deep-cultivation of Planctomycetes and their phenomic and genomic characterization uncovers novel biology.</title>
        <authorList>
            <person name="Wiegand S."/>
            <person name="Jogler M."/>
            <person name="Boedeker C."/>
            <person name="Pinto D."/>
            <person name="Vollmers J."/>
            <person name="Rivas-Marin E."/>
            <person name="Kohn T."/>
            <person name="Peeters S.H."/>
            <person name="Heuer A."/>
            <person name="Rast P."/>
            <person name="Oberbeckmann S."/>
            <person name="Bunk B."/>
            <person name="Jeske O."/>
            <person name="Meyerdierks A."/>
            <person name="Storesund J.E."/>
            <person name="Kallscheuer N."/>
            <person name="Luecker S."/>
            <person name="Lage O.M."/>
            <person name="Pohl T."/>
            <person name="Merkel B.J."/>
            <person name="Hornburger P."/>
            <person name="Mueller R.-W."/>
            <person name="Bruemmer F."/>
            <person name="Labrenz M."/>
            <person name="Spormann A.M."/>
            <person name="Op Den Camp H."/>
            <person name="Overmann J."/>
            <person name="Amann R."/>
            <person name="Jetten M.S.M."/>
            <person name="Mascher T."/>
            <person name="Medema M.H."/>
            <person name="Devos D.P."/>
            <person name="Kaster A.-K."/>
            <person name="Ovreas L."/>
            <person name="Rohde M."/>
            <person name="Galperin M.Y."/>
            <person name="Jogler C."/>
        </authorList>
    </citation>
    <scope>NUCLEOTIDE SEQUENCE [LARGE SCALE GENOMIC DNA]</scope>
    <source>
        <strain evidence="3 4">Pla111</strain>
    </source>
</reference>
<feature type="coiled-coil region" evidence="1">
    <location>
        <begin position="144"/>
        <end position="171"/>
    </location>
</feature>
<dbReference type="EMBL" id="SJPH01000001">
    <property type="protein sequence ID" value="TWT48737.1"/>
    <property type="molecule type" value="Genomic_DNA"/>
</dbReference>
<organism evidence="3 4">
    <name type="scientific">Botrimarina hoheduenensis</name>
    <dbReference type="NCBI Taxonomy" id="2528000"/>
    <lineage>
        <taxon>Bacteria</taxon>
        <taxon>Pseudomonadati</taxon>
        <taxon>Planctomycetota</taxon>
        <taxon>Planctomycetia</taxon>
        <taxon>Pirellulales</taxon>
        <taxon>Lacipirellulaceae</taxon>
        <taxon>Botrimarina</taxon>
    </lineage>
</organism>
<comment type="caution">
    <text evidence="3">The sequence shown here is derived from an EMBL/GenBank/DDBJ whole genome shotgun (WGS) entry which is preliminary data.</text>
</comment>
<sequence>MSTVSAATLRALHRLHSQLSDLREQIDRAPRQLTARQAAVTALEADLAAATQAVTDARRAADNKQLDVKSHEAKLSNWRTQLNSASSNKEYDTLKEQIAAVQMAASVLEDETLDLLERIDGLIGEATRAKSHLEKGRNDFLAFQKQLEERVASARADATRLEADLVATEKDLSGDFVSDYRRLVQGKGAEALAPCEDGVCQGCGHSITANMHSELLMSKPTFCKSCGVLLYVPE</sequence>
<dbReference type="Proteomes" id="UP000318995">
    <property type="component" value="Unassembled WGS sequence"/>
</dbReference>
<dbReference type="InterPro" id="IPR052376">
    <property type="entry name" value="Oxidative_Scav/Glycosyltrans"/>
</dbReference>
<feature type="coiled-coil region" evidence="1">
    <location>
        <begin position="40"/>
        <end position="111"/>
    </location>
</feature>
<evidence type="ECO:0000313" key="4">
    <source>
        <dbReference type="Proteomes" id="UP000318995"/>
    </source>
</evidence>
<dbReference type="Gene3D" id="1.10.287.1490">
    <property type="match status" value="1"/>
</dbReference>
<gene>
    <name evidence="3" type="primary">smc_2</name>
    <name evidence="3" type="ORF">Pla111_05120</name>
</gene>
<evidence type="ECO:0000259" key="2">
    <source>
        <dbReference type="Pfam" id="PF24481"/>
    </source>
</evidence>
<proteinExistence type="predicted"/>
<dbReference type="OrthoDB" id="260976at2"/>